<gene>
    <name evidence="6" type="ORF">IAB03_02500</name>
</gene>
<protein>
    <submittedName>
        <fullName evidence="6">EFR1 family ferrodoxin</fullName>
    </submittedName>
</protein>
<proteinExistence type="predicted"/>
<reference evidence="6" key="2">
    <citation type="journal article" date="2021" name="PeerJ">
        <title>Extensive microbial diversity within the chicken gut microbiome revealed by metagenomics and culture.</title>
        <authorList>
            <person name="Gilroy R."/>
            <person name="Ravi A."/>
            <person name="Getino M."/>
            <person name="Pursley I."/>
            <person name="Horton D.L."/>
            <person name="Alikhan N.F."/>
            <person name="Baker D."/>
            <person name="Gharbi K."/>
            <person name="Hall N."/>
            <person name="Watson M."/>
            <person name="Adriaenssens E.M."/>
            <person name="Foster-Nyarko E."/>
            <person name="Jarju S."/>
            <person name="Secka A."/>
            <person name="Antonio M."/>
            <person name="Oren A."/>
            <person name="Chaudhuri R.R."/>
            <person name="La Ragione R."/>
            <person name="Hildebrand F."/>
            <person name="Pallen M.J."/>
        </authorList>
    </citation>
    <scope>NUCLEOTIDE SEQUENCE</scope>
    <source>
        <strain evidence="6">CHK158-818</strain>
    </source>
</reference>
<dbReference type="Gene3D" id="3.30.70.20">
    <property type="match status" value="1"/>
</dbReference>
<evidence type="ECO:0000259" key="5">
    <source>
        <dbReference type="PROSITE" id="PS51379"/>
    </source>
</evidence>
<dbReference type="EMBL" id="DVNA01000056">
    <property type="protein sequence ID" value="HIU54660.1"/>
    <property type="molecule type" value="Genomic_DNA"/>
</dbReference>
<dbReference type="Proteomes" id="UP000824112">
    <property type="component" value="Unassembled WGS sequence"/>
</dbReference>
<dbReference type="InterPro" id="IPR017900">
    <property type="entry name" value="4Fe4S_Fe_S_CS"/>
</dbReference>
<dbReference type="InterPro" id="IPR026816">
    <property type="entry name" value="Flavodoxin_dom"/>
</dbReference>
<dbReference type="InterPro" id="IPR006311">
    <property type="entry name" value="TAT_signal"/>
</dbReference>
<keyword evidence="4" id="KW-0411">Iron-sulfur</keyword>
<dbReference type="AlphaFoldDB" id="A0A9D1M6U2"/>
<dbReference type="InterPro" id="IPR047964">
    <property type="entry name" value="EFR1-like"/>
</dbReference>
<evidence type="ECO:0000256" key="4">
    <source>
        <dbReference type="ARBA" id="ARBA00023014"/>
    </source>
</evidence>
<dbReference type="InterPro" id="IPR017896">
    <property type="entry name" value="4Fe4S_Fe-S-bd"/>
</dbReference>
<accession>A0A9D1M6U2</accession>
<dbReference type="InterPro" id="IPR050157">
    <property type="entry name" value="PSI_iron-sulfur_center"/>
</dbReference>
<dbReference type="PROSITE" id="PS51379">
    <property type="entry name" value="4FE4S_FER_2"/>
    <property type="match status" value="1"/>
</dbReference>
<evidence type="ECO:0000256" key="1">
    <source>
        <dbReference type="ARBA" id="ARBA00022485"/>
    </source>
</evidence>
<comment type="caution">
    <text evidence="6">The sequence shown here is derived from an EMBL/GenBank/DDBJ whole genome shotgun (WGS) entry which is preliminary data.</text>
</comment>
<dbReference type="SUPFAM" id="SSF52218">
    <property type="entry name" value="Flavoproteins"/>
    <property type="match status" value="1"/>
</dbReference>
<evidence type="ECO:0000256" key="3">
    <source>
        <dbReference type="ARBA" id="ARBA00023004"/>
    </source>
</evidence>
<keyword evidence="2" id="KW-0479">Metal-binding</keyword>
<dbReference type="InterPro" id="IPR029039">
    <property type="entry name" value="Flavoprotein-like_sf"/>
</dbReference>
<dbReference type="GO" id="GO:0046872">
    <property type="term" value="F:metal ion binding"/>
    <property type="evidence" value="ECO:0007669"/>
    <property type="project" value="UniProtKB-KW"/>
</dbReference>
<dbReference type="SUPFAM" id="SSF54862">
    <property type="entry name" value="4Fe-4S ferredoxins"/>
    <property type="match status" value="1"/>
</dbReference>
<dbReference type="Pfam" id="PF13237">
    <property type="entry name" value="Fer4_10"/>
    <property type="match status" value="1"/>
</dbReference>
<keyword evidence="1" id="KW-0004">4Fe-4S</keyword>
<keyword evidence="3" id="KW-0408">Iron</keyword>
<sequence length="314" mass="35666">MKTDKDNPKGISRRDALKRMGLFVAGAAALSMPTALTSCDNEKKKRIILYFTATGNSLYIARQLADEETELLSIPQIVKQGRHDFEADEIGIVYPIYGHMPPNMVRNFIKQARIKAGYKFAVLTYGMLDFNAAELWDGISQQAGTKFDYINTLVMVDNWLPNFDMAEQMKMDKHIPEQLEKIKADLGQRMRWVKPATEEVRRAHDGFVAFSRLDPEVGFLMRSEKYFQVTDACIGCGVCTEVCPRGNYELTSTGVKTEGDCDFCFACIHNCPQKAIQFRSLPDDPLLARGEVNPNARYRNEHISLWSIKESNRQ</sequence>
<evidence type="ECO:0000313" key="7">
    <source>
        <dbReference type="Proteomes" id="UP000824112"/>
    </source>
</evidence>
<dbReference type="NCBIfam" id="NF038196">
    <property type="entry name" value="ferrodoxin_EFR1"/>
    <property type="match status" value="1"/>
</dbReference>
<dbReference type="GO" id="GO:0051539">
    <property type="term" value="F:4 iron, 4 sulfur cluster binding"/>
    <property type="evidence" value="ECO:0007669"/>
    <property type="project" value="UniProtKB-KW"/>
</dbReference>
<dbReference type="PANTHER" id="PTHR24960">
    <property type="entry name" value="PHOTOSYSTEM I IRON-SULFUR CENTER-RELATED"/>
    <property type="match status" value="1"/>
</dbReference>
<organism evidence="6 7">
    <name type="scientific">Candidatus Gallibacteroides avistercoris</name>
    <dbReference type="NCBI Taxonomy" id="2840833"/>
    <lineage>
        <taxon>Bacteria</taxon>
        <taxon>Pseudomonadati</taxon>
        <taxon>Bacteroidota</taxon>
        <taxon>Bacteroidia</taxon>
        <taxon>Bacteroidales</taxon>
        <taxon>Bacteroidaceae</taxon>
        <taxon>Bacteroidaceae incertae sedis</taxon>
        <taxon>Candidatus Gallibacteroides</taxon>
    </lineage>
</organism>
<dbReference type="Gene3D" id="3.40.50.360">
    <property type="match status" value="1"/>
</dbReference>
<feature type="domain" description="4Fe-4S ferredoxin-type" evidence="5">
    <location>
        <begin position="224"/>
        <end position="253"/>
    </location>
</feature>
<dbReference type="PROSITE" id="PS51318">
    <property type="entry name" value="TAT"/>
    <property type="match status" value="1"/>
</dbReference>
<name>A0A9D1M6U2_9BACT</name>
<dbReference type="PANTHER" id="PTHR24960:SF85">
    <property type="entry name" value="POLYFERREDOXIN PROTEIN VHUB"/>
    <property type="match status" value="1"/>
</dbReference>
<evidence type="ECO:0000313" key="6">
    <source>
        <dbReference type="EMBL" id="HIU54660.1"/>
    </source>
</evidence>
<dbReference type="PROSITE" id="PS00198">
    <property type="entry name" value="4FE4S_FER_1"/>
    <property type="match status" value="2"/>
</dbReference>
<evidence type="ECO:0000256" key="2">
    <source>
        <dbReference type="ARBA" id="ARBA00022723"/>
    </source>
</evidence>
<reference evidence="6" key="1">
    <citation type="submission" date="2020-10" db="EMBL/GenBank/DDBJ databases">
        <authorList>
            <person name="Gilroy R."/>
        </authorList>
    </citation>
    <scope>NUCLEOTIDE SEQUENCE</scope>
    <source>
        <strain evidence="6">CHK158-818</strain>
    </source>
</reference>
<dbReference type="Pfam" id="PF12724">
    <property type="entry name" value="Flavodoxin_5"/>
    <property type="match status" value="1"/>
</dbReference>